<dbReference type="STRING" id="655815.ZPR_3334"/>
<organism evidence="1 2">
    <name type="scientific">Zunongwangia profunda (strain DSM 18752 / CCTCC AB 206139 / SM-A87)</name>
    <name type="common">Wangia profunda</name>
    <dbReference type="NCBI Taxonomy" id="655815"/>
    <lineage>
        <taxon>Bacteria</taxon>
        <taxon>Pseudomonadati</taxon>
        <taxon>Bacteroidota</taxon>
        <taxon>Flavobacteriia</taxon>
        <taxon>Flavobacteriales</taxon>
        <taxon>Flavobacteriaceae</taxon>
        <taxon>Zunongwangia</taxon>
    </lineage>
</organism>
<dbReference type="EMBL" id="CP001650">
    <property type="protein sequence ID" value="ADF53650.1"/>
    <property type="molecule type" value="Genomic_DNA"/>
</dbReference>
<proteinExistence type="predicted"/>
<sequence length="47" mass="5458">MFPMLFLAFLLLFSCNNKQQGDISGDNPEEDVRIEDYENKLFPTMSV</sequence>
<reference evidence="1 2" key="1">
    <citation type="journal article" date="2010" name="BMC Genomics">
        <title>The complete genome of Zunongwangia profunda SM-A87 reveals its adaptation to the deep-sea environment and ecological role in sedimentary organic nitrogen degradation.</title>
        <authorList>
            <person name="Qin Q.L."/>
            <person name="Zhang X.Y."/>
            <person name="Wang X.M."/>
            <person name="Liu G.M."/>
            <person name="Chen X.L."/>
            <person name="Xie B.B."/>
            <person name="Dang H.Y."/>
            <person name="Zhou B.C."/>
            <person name="Yu J."/>
            <person name="Zhang Y.Z."/>
        </authorList>
    </citation>
    <scope>NUCLEOTIDE SEQUENCE [LARGE SCALE GENOMIC DNA]</scope>
    <source>
        <strain evidence="2">DSM 18752 / CCTCC AB 206139 / SM-A87</strain>
    </source>
</reference>
<name>D5BJ17_ZUNPS</name>
<keyword evidence="2" id="KW-1185">Reference proteome</keyword>
<dbReference type="Proteomes" id="UP000001654">
    <property type="component" value="Chromosome"/>
</dbReference>
<dbReference type="AlphaFoldDB" id="D5BJ17"/>
<evidence type="ECO:0000313" key="2">
    <source>
        <dbReference type="Proteomes" id="UP000001654"/>
    </source>
</evidence>
<protein>
    <submittedName>
        <fullName evidence="1">Uncharacterized protein</fullName>
    </submittedName>
</protein>
<dbReference type="HOGENOM" id="CLU_3175101_0_0_10"/>
<evidence type="ECO:0000313" key="1">
    <source>
        <dbReference type="EMBL" id="ADF53650.1"/>
    </source>
</evidence>
<dbReference type="KEGG" id="zpr:ZPR_3334"/>
<gene>
    <name evidence="1" type="ordered locus">ZPR_3334</name>
</gene>
<accession>D5BJ17</accession>